<dbReference type="SUPFAM" id="SSF110069">
    <property type="entry name" value="ApaG-like"/>
    <property type="match status" value="1"/>
</dbReference>
<dbReference type="PANTHER" id="PTHR47191:SF2">
    <property type="entry name" value="OS05G0170800 PROTEIN"/>
    <property type="match status" value="1"/>
</dbReference>
<dbReference type="Gene3D" id="2.60.40.1470">
    <property type="entry name" value="ApaG domain"/>
    <property type="match status" value="1"/>
</dbReference>
<accession>A0A2S8SPM5</accession>
<reference evidence="2 3" key="1">
    <citation type="journal article" date="2018" name="Syst. Appl. Microbiol.">
        <title>Abditibacterium utsteinense sp. nov., the first cultivated member of candidate phylum FBP, isolated from ice-free Antarctic soil samples.</title>
        <authorList>
            <person name="Tahon G."/>
            <person name="Tytgat B."/>
            <person name="Lebbe L."/>
            <person name="Carlier A."/>
            <person name="Willems A."/>
        </authorList>
    </citation>
    <scope>NUCLEOTIDE SEQUENCE [LARGE SCALE GENOMIC DNA]</scope>
    <source>
        <strain evidence="2 3">LMG 29911</strain>
    </source>
</reference>
<dbReference type="InterPro" id="IPR007474">
    <property type="entry name" value="ApaG_domain"/>
</dbReference>
<comment type="caution">
    <text evidence="2">The sequence shown here is derived from an EMBL/GenBank/DDBJ whole genome shotgun (WGS) entry which is preliminary data.</text>
</comment>
<keyword evidence="3" id="KW-1185">Reference proteome</keyword>
<dbReference type="RefSeq" id="WP_106381125.1">
    <property type="nucleotide sequence ID" value="NZ_NIGF01000023.1"/>
</dbReference>
<dbReference type="AlphaFoldDB" id="A0A2S8SPM5"/>
<sequence length="127" mass="14353">MSNCITQGIRIAARPFYLSEQSNPEAENFLFGYEITITNESDADAMLVDRHWIIKDAQNRVEEVEGDGVIGQTPLLEPGQSFTYQSYCPLSTNYGFMRGSYGMVRADGERFEAEIAPFALLPQWMLN</sequence>
<dbReference type="InParanoid" id="A0A2S8SPM5"/>
<evidence type="ECO:0000313" key="3">
    <source>
        <dbReference type="Proteomes" id="UP000237684"/>
    </source>
</evidence>
<dbReference type="PANTHER" id="PTHR47191">
    <property type="entry name" value="OS05G0170800 PROTEIN"/>
    <property type="match status" value="1"/>
</dbReference>
<dbReference type="Proteomes" id="UP000237684">
    <property type="component" value="Unassembled WGS sequence"/>
</dbReference>
<dbReference type="NCBIfam" id="NF003967">
    <property type="entry name" value="PRK05461.1"/>
    <property type="match status" value="1"/>
</dbReference>
<name>A0A2S8SPM5_9BACT</name>
<dbReference type="PROSITE" id="PS51087">
    <property type="entry name" value="APAG"/>
    <property type="match status" value="1"/>
</dbReference>
<protein>
    <submittedName>
        <fullName evidence="2">ApaG protein</fullName>
    </submittedName>
</protein>
<dbReference type="OrthoDB" id="9795226at2"/>
<evidence type="ECO:0000313" key="2">
    <source>
        <dbReference type="EMBL" id="PQV62741.1"/>
    </source>
</evidence>
<proteinExistence type="predicted"/>
<dbReference type="InterPro" id="IPR050718">
    <property type="entry name" value="ApaG-like"/>
</dbReference>
<dbReference type="Pfam" id="PF04379">
    <property type="entry name" value="DUF525"/>
    <property type="match status" value="1"/>
</dbReference>
<gene>
    <name evidence="2" type="ORF">B1R32_12326</name>
</gene>
<dbReference type="InterPro" id="IPR036767">
    <property type="entry name" value="ApaG_sf"/>
</dbReference>
<dbReference type="EMBL" id="NIGF01000023">
    <property type="protein sequence ID" value="PQV62741.1"/>
    <property type="molecule type" value="Genomic_DNA"/>
</dbReference>
<organism evidence="2 3">
    <name type="scientific">Abditibacterium utsteinense</name>
    <dbReference type="NCBI Taxonomy" id="1960156"/>
    <lineage>
        <taxon>Bacteria</taxon>
        <taxon>Pseudomonadati</taxon>
        <taxon>Abditibacteriota</taxon>
        <taxon>Abditibacteriia</taxon>
        <taxon>Abditibacteriales</taxon>
        <taxon>Abditibacteriaceae</taxon>
        <taxon>Abditibacterium</taxon>
    </lineage>
</organism>
<evidence type="ECO:0000259" key="1">
    <source>
        <dbReference type="PROSITE" id="PS51087"/>
    </source>
</evidence>
<feature type="domain" description="ApaG" evidence="1">
    <location>
        <begin position="3"/>
        <end position="127"/>
    </location>
</feature>